<reference evidence="3 4" key="1">
    <citation type="journal article" date="2016" name="Nat. Commun.">
        <title>Thousands of microbial genomes shed light on interconnected biogeochemical processes in an aquifer system.</title>
        <authorList>
            <person name="Anantharaman K."/>
            <person name="Brown C.T."/>
            <person name="Hug L.A."/>
            <person name="Sharon I."/>
            <person name="Castelle C.J."/>
            <person name="Probst A.J."/>
            <person name="Thomas B.C."/>
            <person name="Singh A."/>
            <person name="Wilkins M.J."/>
            <person name="Karaoz U."/>
            <person name="Brodie E.L."/>
            <person name="Williams K.H."/>
            <person name="Hubbard S.S."/>
            <person name="Banfield J.F."/>
        </authorList>
    </citation>
    <scope>NUCLEOTIDE SEQUENCE [LARGE SCALE GENOMIC DNA]</scope>
</reference>
<feature type="region of interest" description="Disordered" evidence="1">
    <location>
        <begin position="54"/>
        <end position="81"/>
    </location>
</feature>
<keyword evidence="2" id="KW-1133">Transmembrane helix</keyword>
<comment type="caution">
    <text evidence="3">The sequence shown here is derived from an EMBL/GenBank/DDBJ whole genome shotgun (WGS) entry which is preliminary data.</text>
</comment>
<accession>A0A1F5ZHI4</accession>
<proteinExistence type="predicted"/>
<keyword evidence="2" id="KW-0812">Transmembrane</keyword>
<keyword evidence="2" id="KW-0472">Membrane</keyword>
<organism evidence="3 4">
    <name type="scientific">Candidatus Gottesmanbacteria bacterium RBG_13_45_10</name>
    <dbReference type="NCBI Taxonomy" id="1798370"/>
    <lineage>
        <taxon>Bacteria</taxon>
        <taxon>Candidatus Gottesmaniibacteriota</taxon>
    </lineage>
</organism>
<evidence type="ECO:0000313" key="4">
    <source>
        <dbReference type="Proteomes" id="UP000177268"/>
    </source>
</evidence>
<evidence type="ECO:0000256" key="1">
    <source>
        <dbReference type="SAM" id="MobiDB-lite"/>
    </source>
</evidence>
<name>A0A1F5ZHI4_9BACT</name>
<sequence length="81" mass="8364">MDDRTKTLAAVTVIVGVCVFVAIVVGVLVSGKKIVSPVPEENAIQIIFVSPSPITATPTLTETPSPKTSKSTPNATDTPSE</sequence>
<gene>
    <name evidence="3" type="ORF">A2Z00_01800</name>
</gene>
<evidence type="ECO:0000313" key="3">
    <source>
        <dbReference type="EMBL" id="OGG11784.1"/>
    </source>
</evidence>
<dbReference type="AlphaFoldDB" id="A0A1F5ZHI4"/>
<feature type="compositionally biased region" description="Low complexity" evidence="1">
    <location>
        <begin position="57"/>
        <end position="73"/>
    </location>
</feature>
<dbReference type="Proteomes" id="UP000177268">
    <property type="component" value="Unassembled WGS sequence"/>
</dbReference>
<dbReference type="STRING" id="1798370.A2Z00_01800"/>
<feature type="transmembrane region" description="Helical" evidence="2">
    <location>
        <begin position="7"/>
        <end position="29"/>
    </location>
</feature>
<evidence type="ECO:0000256" key="2">
    <source>
        <dbReference type="SAM" id="Phobius"/>
    </source>
</evidence>
<dbReference type="EMBL" id="MFIZ01000015">
    <property type="protein sequence ID" value="OGG11784.1"/>
    <property type="molecule type" value="Genomic_DNA"/>
</dbReference>
<protein>
    <submittedName>
        <fullName evidence="3">Uncharacterized protein</fullName>
    </submittedName>
</protein>